<dbReference type="Proteomes" id="UP000782312">
    <property type="component" value="Unassembled WGS sequence"/>
</dbReference>
<dbReference type="EMBL" id="JACPUR010000018">
    <property type="protein sequence ID" value="MBI3127621.1"/>
    <property type="molecule type" value="Genomic_DNA"/>
</dbReference>
<proteinExistence type="predicted"/>
<evidence type="ECO:0000313" key="2">
    <source>
        <dbReference type="Proteomes" id="UP000782312"/>
    </source>
</evidence>
<name>A0A932HXW6_UNCTE</name>
<comment type="caution">
    <text evidence="1">The sequence shown here is derived from an EMBL/GenBank/DDBJ whole genome shotgun (WGS) entry which is preliminary data.</text>
</comment>
<gene>
    <name evidence="1" type="ORF">HYZ11_08470</name>
</gene>
<accession>A0A932HXW6</accession>
<protein>
    <submittedName>
        <fullName evidence="1">Uncharacterized protein</fullName>
    </submittedName>
</protein>
<reference evidence="1" key="1">
    <citation type="submission" date="2020-07" db="EMBL/GenBank/DDBJ databases">
        <title>Huge and variable diversity of episymbiotic CPR bacteria and DPANN archaea in groundwater ecosystems.</title>
        <authorList>
            <person name="He C.Y."/>
            <person name="Keren R."/>
            <person name="Whittaker M."/>
            <person name="Farag I.F."/>
            <person name="Doudna J."/>
            <person name="Cate J.H.D."/>
            <person name="Banfield J.F."/>
        </authorList>
    </citation>
    <scope>NUCLEOTIDE SEQUENCE</scope>
    <source>
        <strain evidence="1">NC_groundwater_763_Ag_S-0.2um_68_21</strain>
    </source>
</reference>
<organism evidence="1 2">
    <name type="scientific">Tectimicrobiota bacterium</name>
    <dbReference type="NCBI Taxonomy" id="2528274"/>
    <lineage>
        <taxon>Bacteria</taxon>
        <taxon>Pseudomonadati</taxon>
        <taxon>Nitrospinota/Tectimicrobiota group</taxon>
        <taxon>Candidatus Tectimicrobiota</taxon>
    </lineage>
</organism>
<dbReference type="AlphaFoldDB" id="A0A932HXW6"/>
<sequence>MPELTHNGVRYILEPRRHDLYGPGGDLYMTEPDGSRPPEPIAFIPGKDADTAALFAQQWLKVAFPAEAPAKAKKK</sequence>
<evidence type="ECO:0000313" key="1">
    <source>
        <dbReference type="EMBL" id="MBI3127621.1"/>
    </source>
</evidence>